<keyword evidence="3" id="KW-1185">Reference proteome</keyword>
<dbReference type="SUPFAM" id="SSF52540">
    <property type="entry name" value="P-loop containing nucleoside triphosphate hydrolases"/>
    <property type="match status" value="1"/>
</dbReference>
<feature type="region of interest" description="Disordered" evidence="1">
    <location>
        <begin position="645"/>
        <end position="669"/>
    </location>
</feature>
<evidence type="ECO:0000313" key="3">
    <source>
        <dbReference type="Proteomes" id="UP000813385"/>
    </source>
</evidence>
<reference evidence="2" key="1">
    <citation type="journal article" date="2021" name="Nat. Commun.">
        <title>Genetic determinants of endophytism in the Arabidopsis root mycobiome.</title>
        <authorList>
            <person name="Mesny F."/>
            <person name="Miyauchi S."/>
            <person name="Thiergart T."/>
            <person name="Pickel B."/>
            <person name="Atanasova L."/>
            <person name="Karlsson M."/>
            <person name="Huettel B."/>
            <person name="Barry K.W."/>
            <person name="Haridas S."/>
            <person name="Chen C."/>
            <person name="Bauer D."/>
            <person name="Andreopoulos W."/>
            <person name="Pangilinan J."/>
            <person name="LaButti K."/>
            <person name="Riley R."/>
            <person name="Lipzen A."/>
            <person name="Clum A."/>
            <person name="Drula E."/>
            <person name="Henrissat B."/>
            <person name="Kohler A."/>
            <person name="Grigoriev I.V."/>
            <person name="Martin F.M."/>
            <person name="Hacquard S."/>
        </authorList>
    </citation>
    <scope>NUCLEOTIDE SEQUENCE</scope>
    <source>
        <strain evidence="2">MPI-CAGE-AT-0016</strain>
    </source>
</reference>
<feature type="compositionally biased region" description="Basic and acidic residues" evidence="1">
    <location>
        <begin position="653"/>
        <end position="669"/>
    </location>
</feature>
<dbReference type="Proteomes" id="UP000813385">
    <property type="component" value="Unassembled WGS sequence"/>
</dbReference>
<feature type="compositionally biased region" description="Basic residues" evidence="1">
    <location>
        <begin position="708"/>
        <end position="724"/>
    </location>
</feature>
<feature type="region of interest" description="Disordered" evidence="1">
    <location>
        <begin position="708"/>
        <end position="735"/>
    </location>
</feature>
<gene>
    <name evidence="2" type="ORF">B0T11DRAFT_144947</name>
</gene>
<feature type="compositionally biased region" description="Low complexity" evidence="1">
    <location>
        <begin position="725"/>
        <end position="735"/>
    </location>
</feature>
<sequence length="735" mass="81559">MHRTLSSRWLRSALSAGDRAALAEFPSYLCPALSAPSIRGLSSTVSATTTKRSHPAAQQQHRCLHARSAIDESAPNEAPQVPQARKKSLPIQCHGCGGFTQTTDPSQAGYYNLDRRAVKRWLGLEGADGKPLKENKDEDLVVQQALGSLDPAALAELGIDAKTFQHGDELDPHGTFLPQPLNATPLCDRCHTLVHNRIGVPIFHPTTDALRDTIEESPFKYNHVYHVIDAADFPMSLIPRLHQLLGDISLRRKNRRSRAGRYYSDRQIEMSFIITRADLLAPTEKQVNSLMPWMREVLRDALGDIGQVIRLGNVSCVSAKRSWWTKELKQDIYQRGGAGWMVGKVNVGKSQLFEAVFPKGTTMDTKQRPTGKPLEVDMFARDEDVVTYLEDDPPENDDERLEVGSLLPPARPETNYPEMPTVSSLAGTTASPIRIPYGNGKGELIDLPGLARSDLELFVKEEHRQSLIMQKRIKPQQYSLTPGKSLIIGGLIRITPRTPDLVFLGYNFTPLEEHMTSHSKAENFLAQTRPIDGLTNIATPEAALKMAHAGAFKLRHDVTRARAGPITRSNAIGIKVEKLPYRVLSTDILIEGVGWVEITAQMRLRDLQRSPQHTELPAPRALPAAEPEKPKDPFAVMESLIVDGKKKPAAPEPVRRPPRQEREKPFKNEEPELNYPIVDVYSPLGKFIGTRAPMNGWLLNKPLVKAKHLKSRPRKSMKGAKKNAKAAARAAAASV</sequence>
<organism evidence="2 3">
    <name type="scientific">Plectosphaerella cucumerina</name>
    <dbReference type="NCBI Taxonomy" id="40658"/>
    <lineage>
        <taxon>Eukaryota</taxon>
        <taxon>Fungi</taxon>
        <taxon>Dikarya</taxon>
        <taxon>Ascomycota</taxon>
        <taxon>Pezizomycotina</taxon>
        <taxon>Sordariomycetes</taxon>
        <taxon>Hypocreomycetidae</taxon>
        <taxon>Glomerellales</taxon>
        <taxon>Plectosphaerellaceae</taxon>
        <taxon>Plectosphaerella</taxon>
    </lineage>
</organism>
<dbReference type="AlphaFoldDB" id="A0A8K0T506"/>
<proteinExistence type="predicted"/>
<comment type="caution">
    <text evidence="2">The sequence shown here is derived from an EMBL/GenBank/DDBJ whole genome shotgun (WGS) entry which is preliminary data.</text>
</comment>
<dbReference type="PANTHER" id="PTHR46434:SF1">
    <property type="entry name" value="GENETIC INTERACTOR OF PROHIBITINS 3, MITOCHONDRIAL"/>
    <property type="match status" value="1"/>
</dbReference>
<dbReference type="PANTHER" id="PTHR46434">
    <property type="entry name" value="GENETIC INTERACTOR OF PROHIBITINS 3, MITOCHONDRIAL"/>
    <property type="match status" value="1"/>
</dbReference>
<dbReference type="OrthoDB" id="1696305at2759"/>
<evidence type="ECO:0000313" key="2">
    <source>
        <dbReference type="EMBL" id="KAH7347814.1"/>
    </source>
</evidence>
<evidence type="ECO:0000256" key="1">
    <source>
        <dbReference type="SAM" id="MobiDB-lite"/>
    </source>
</evidence>
<protein>
    <recommendedName>
        <fullName evidence="4">Genetic interactor of prohibitins 3, mitochondrial</fullName>
    </recommendedName>
</protein>
<evidence type="ECO:0008006" key="4">
    <source>
        <dbReference type="Google" id="ProtNLM"/>
    </source>
</evidence>
<accession>A0A8K0T506</accession>
<dbReference type="InterPro" id="IPR027417">
    <property type="entry name" value="P-loop_NTPase"/>
</dbReference>
<dbReference type="EMBL" id="JAGPXD010000007">
    <property type="protein sequence ID" value="KAH7347814.1"/>
    <property type="molecule type" value="Genomic_DNA"/>
</dbReference>
<dbReference type="Gene3D" id="3.40.50.300">
    <property type="entry name" value="P-loop containing nucleotide triphosphate hydrolases"/>
    <property type="match status" value="1"/>
</dbReference>
<dbReference type="InterPro" id="IPR050896">
    <property type="entry name" value="Mito_lipid_metab_GTPase"/>
</dbReference>
<name>A0A8K0T506_9PEZI</name>
<dbReference type="GO" id="GO:0005739">
    <property type="term" value="C:mitochondrion"/>
    <property type="evidence" value="ECO:0007669"/>
    <property type="project" value="TreeGrafter"/>
</dbReference>
<feature type="region of interest" description="Disordered" evidence="1">
    <location>
        <begin position="609"/>
        <end position="630"/>
    </location>
</feature>
<feature type="compositionally biased region" description="Low complexity" evidence="1">
    <location>
        <begin position="616"/>
        <end position="625"/>
    </location>
</feature>